<feature type="transmembrane region" description="Helical" evidence="2">
    <location>
        <begin position="19"/>
        <end position="38"/>
    </location>
</feature>
<evidence type="ECO:0000313" key="4">
    <source>
        <dbReference type="Proteomes" id="UP001208938"/>
    </source>
</evidence>
<keyword evidence="2" id="KW-0812">Transmembrane</keyword>
<dbReference type="Proteomes" id="UP001208938">
    <property type="component" value="Unassembled WGS sequence"/>
</dbReference>
<keyword evidence="2" id="KW-0472">Membrane</keyword>
<evidence type="ECO:0000313" key="3">
    <source>
        <dbReference type="EMBL" id="MCW1933676.1"/>
    </source>
</evidence>
<keyword evidence="4" id="KW-1185">Reference proteome</keyword>
<comment type="caution">
    <text evidence="3">The sequence shown here is derived from an EMBL/GenBank/DDBJ whole genome shotgun (WGS) entry which is preliminary data.</text>
</comment>
<evidence type="ECO:0000256" key="1">
    <source>
        <dbReference type="SAM" id="MobiDB-lite"/>
    </source>
</evidence>
<evidence type="ECO:0000256" key="2">
    <source>
        <dbReference type="SAM" id="Phobius"/>
    </source>
</evidence>
<feature type="region of interest" description="Disordered" evidence="1">
    <location>
        <begin position="44"/>
        <end position="75"/>
    </location>
</feature>
<name>A0ABT3H1N6_9RHOB</name>
<keyword evidence="2" id="KW-1133">Transmembrane helix</keyword>
<reference evidence="3 4" key="1">
    <citation type="submission" date="2022-10" db="EMBL/GenBank/DDBJ databases">
        <title>Pararhodobacter sp. nov., isolated from marine algae.</title>
        <authorList>
            <person name="Choi B.J."/>
            <person name="Kim J.M."/>
            <person name="Lee J.K."/>
            <person name="Choi D.G."/>
            <person name="Jeon C.O."/>
        </authorList>
    </citation>
    <scope>NUCLEOTIDE SEQUENCE [LARGE SCALE GENOMIC DNA]</scope>
    <source>
        <strain evidence="3 4">ZQ420</strain>
    </source>
</reference>
<proteinExistence type="predicted"/>
<sequence length="75" mass="8163">MSAPDTNPKKQARRHVGPLIGMAVAVLVGVLLIFFWIFEETAESDPPANPSAQQTEVAPLPQAVEPEQITRPETE</sequence>
<organism evidence="3 4">
    <name type="scientific">Pararhodobacter zhoushanensis</name>
    <dbReference type="NCBI Taxonomy" id="2479545"/>
    <lineage>
        <taxon>Bacteria</taxon>
        <taxon>Pseudomonadati</taxon>
        <taxon>Pseudomonadota</taxon>
        <taxon>Alphaproteobacteria</taxon>
        <taxon>Rhodobacterales</taxon>
        <taxon>Paracoccaceae</taxon>
        <taxon>Pararhodobacter</taxon>
    </lineage>
</organism>
<accession>A0ABT3H1N6</accession>
<dbReference type="EMBL" id="JAPDFL010000001">
    <property type="protein sequence ID" value="MCW1933676.1"/>
    <property type="molecule type" value="Genomic_DNA"/>
</dbReference>
<dbReference type="RefSeq" id="WP_264506556.1">
    <property type="nucleotide sequence ID" value="NZ_JAPDFL010000001.1"/>
</dbReference>
<protein>
    <submittedName>
        <fullName evidence="3">Uncharacterized protein</fullName>
    </submittedName>
</protein>
<gene>
    <name evidence="3" type="ORF">OKW52_15770</name>
</gene>